<comment type="catalytic activity">
    <reaction evidence="1">
        <text>chorismate = isochorismate</text>
        <dbReference type="Rhea" id="RHEA:18985"/>
        <dbReference type="ChEBI" id="CHEBI:29748"/>
        <dbReference type="ChEBI" id="CHEBI:29780"/>
        <dbReference type="EC" id="5.4.4.2"/>
    </reaction>
</comment>
<dbReference type="SUPFAM" id="SSF56322">
    <property type="entry name" value="ADC synthase"/>
    <property type="match status" value="1"/>
</dbReference>
<accession>A0A6N6MAZ9</accession>
<comment type="caution">
    <text evidence="7">The sequence shown here is derived from an EMBL/GenBank/DDBJ whole genome shotgun (WGS) entry which is preliminary data.</text>
</comment>
<dbReference type="Gene3D" id="3.60.120.10">
    <property type="entry name" value="Anthranilate synthase"/>
    <property type="match status" value="1"/>
</dbReference>
<dbReference type="AlphaFoldDB" id="A0A6N6MAZ9"/>
<dbReference type="EC" id="5.4.4.2" evidence="3"/>
<comment type="similarity">
    <text evidence="2">Belongs to the isochorismate synthase family.</text>
</comment>
<dbReference type="GO" id="GO:0008909">
    <property type="term" value="F:isochorismate synthase activity"/>
    <property type="evidence" value="ECO:0007669"/>
    <property type="project" value="UniProtKB-EC"/>
</dbReference>
<dbReference type="NCBIfam" id="TIGR00543">
    <property type="entry name" value="isochor_syn"/>
    <property type="match status" value="1"/>
</dbReference>
<dbReference type="EMBL" id="WACR01000005">
    <property type="protein sequence ID" value="KAB1064406.1"/>
    <property type="molecule type" value="Genomic_DNA"/>
</dbReference>
<keyword evidence="8" id="KW-1185">Reference proteome</keyword>
<evidence type="ECO:0000313" key="7">
    <source>
        <dbReference type="EMBL" id="KAB1064406.1"/>
    </source>
</evidence>
<evidence type="ECO:0000259" key="6">
    <source>
        <dbReference type="Pfam" id="PF00425"/>
    </source>
</evidence>
<dbReference type="Pfam" id="PF00425">
    <property type="entry name" value="Chorismate_bind"/>
    <property type="match status" value="1"/>
</dbReference>
<reference evidence="7 8" key="1">
    <citation type="submission" date="2019-09" db="EMBL/GenBank/DDBJ databases">
        <title>Genomes of Cryomorphaceae.</title>
        <authorList>
            <person name="Bowman J.P."/>
        </authorList>
    </citation>
    <scope>NUCLEOTIDE SEQUENCE [LARGE SCALE GENOMIC DNA]</scope>
    <source>
        <strain evidence="7 8">KCTC 52047</strain>
    </source>
</reference>
<evidence type="ECO:0000256" key="3">
    <source>
        <dbReference type="ARBA" id="ARBA00012824"/>
    </source>
</evidence>
<dbReference type="InterPro" id="IPR005801">
    <property type="entry name" value="ADC_synthase"/>
</dbReference>
<proteinExistence type="inferred from homology"/>
<dbReference type="PANTHER" id="PTHR42839:SF2">
    <property type="entry name" value="ISOCHORISMATE SYNTHASE ENTC"/>
    <property type="match status" value="1"/>
</dbReference>
<evidence type="ECO:0000256" key="1">
    <source>
        <dbReference type="ARBA" id="ARBA00000799"/>
    </source>
</evidence>
<organism evidence="7 8">
    <name type="scientific">Salibacter halophilus</name>
    <dbReference type="NCBI Taxonomy" id="1803916"/>
    <lineage>
        <taxon>Bacteria</taxon>
        <taxon>Pseudomonadati</taxon>
        <taxon>Bacteroidota</taxon>
        <taxon>Flavobacteriia</taxon>
        <taxon>Flavobacteriales</taxon>
        <taxon>Salibacteraceae</taxon>
        <taxon>Salibacter</taxon>
    </lineage>
</organism>
<feature type="domain" description="Chorismate-utilising enzyme C-terminal" evidence="6">
    <location>
        <begin position="108"/>
        <end position="354"/>
    </location>
</feature>
<dbReference type="InterPro" id="IPR004561">
    <property type="entry name" value="IsoChor_synthase"/>
</dbReference>
<sequence length="363" mass="41794">MTYVWAEFMKAKSVHLALEKNIPFVLYRLPGSNDIQYIVDSELKRDFNWNEIKGKNGFIFYPFDSQHHDPVWLEASKAGTFPDNFEDAVSGSDQYERNSVEAPHSISEDEYIATLHEAILNLRENGLQKFIFSRVQIEEYGGFEHLWSLYKALTDKYKNAFVYLFNHPTTGTWMGATPETLLTQNENSLETVSLAGTQPKSERGKYTWEEKEAEEQQYVSDYIEELLQDLNFQYAIEGPATIEAGPVAHLMSKFRIKSNNEWDKTLDLLNELHPTPAVCGLPKDRAEEYIQKIEKHDRKFYTGYLGPINEDGTFRMFVNLRCMEIFENSLALYVGGGITSDSSPESEWKETQLKAETLKAVLL</sequence>
<dbReference type="Proteomes" id="UP000435357">
    <property type="component" value="Unassembled WGS sequence"/>
</dbReference>
<dbReference type="OrthoDB" id="9806579at2"/>
<dbReference type="InterPro" id="IPR015890">
    <property type="entry name" value="Chorismate_C"/>
</dbReference>
<evidence type="ECO:0000256" key="5">
    <source>
        <dbReference type="ARBA" id="ARBA00041564"/>
    </source>
</evidence>
<evidence type="ECO:0000256" key="2">
    <source>
        <dbReference type="ARBA" id="ARBA00005297"/>
    </source>
</evidence>
<gene>
    <name evidence="7" type="ORF">F3059_06805</name>
</gene>
<evidence type="ECO:0000256" key="4">
    <source>
        <dbReference type="ARBA" id="ARBA00023235"/>
    </source>
</evidence>
<protein>
    <recommendedName>
        <fullName evidence="3">isochorismate synthase</fullName>
        <ecNumber evidence="3">5.4.4.2</ecNumber>
    </recommendedName>
    <alternativeName>
        <fullName evidence="5">Isochorismate mutase</fullName>
    </alternativeName>
</protein>
<keyword evidence="4 7" id="KW-0413">Isomerase</keyword>
<dbReference type="PANTHER" id="PTHR42839">
    <property type="entry name" value="ISOCHORISMATE SYNTHASE ENTC"/>
    <property type="match status" value="1"/>
</dbReference>
<name>A0A6N6MAZ9_9FLAO</name>
<evidence type="ECO:0000313" key="8">
    <source>
        <dbReference type="Proteomes" id="UP000435357"/>
    </source>
</evidence>